<keyword evidence="4" id="KW-1185">Reference proteome</keyword>
<proteinExistence type="predicted"/>
<protein>
    <recommendedName>
        <fullName evidence="2">DUF6533 domain-containing protein</fullName>
    </recommendedName>
</protein>
<feature type="transmembrane region" description="Helical" evidence="1">
    <location>
        <begin position="181"/>
        <end position="201"/>
    </location>
</feature>
<gene>
    <name evidence="3" type="ORF">DFP72DRAFT_630076</name>
</gene>
<evidence type="ECO:0000313" key="4">
    <source>
        <dbReference type="Proteomes" id="UP000521943"/>
    </source>
</evidence>
<feature type="transmembrane region" description="Helical" evidence="1">
    <location>
        <begin position="62"/>
        <end position="82"/>
    </location>
</feature>
<dbReference type="Proteomes" id="UP000521943">
    <property type="component" value="Unassembled WGS sequence"/>
</dbReference>
<dbReference type="Pfam" id="PF20151">
    <property type="entry name" value="DUF6533"/>
    <property type="match status" value="1"/>
</dbReference>
<keyword evidence="1" id="KW-1133">Transmembrane helix</keyword>
<feature type="transmembrane region" description="Helical" evidence="1">
    <location>
        <begin position="129"/>
        <end position="153"/>
    </location>
</feature>
<sequence length="329" mass="37081">MGDFSAGTHEVPLDEAVERLQAQFSWNYTNVSGCTIAIIDFLQTFPDEVRLMWSARLSIPKVLFYLARYFTLLNNIMVVLLAPGVSRSSNEGCIGALCGAAVLSPLAVSSAEAILFYRVWAFSGKSRRMLAYLVIQFIGIHSLVLYTVVKWLISVKYTRWSLPSANGPICIMTEANPFLLLWTYAAVLSSVIGAMVIMVFIAYREHRGLNSRLLTVFYQDGIYYFIVLAIMASANVAVNWLAYGEYKLILVQFEVDLHGILSTRMLLHLRQVGTEFDAVSITRIARIDPSEVSEPRRRFPRYPRILSPLRFRERTTGISKDIVADIEAV</sequence>
<organism evidence="3 4">
    <name type="scientific">Ephemerocybe angulata</name>
    <dbReference type="NCBI Taxonomy" id="980116"/>
    <lineage>
        <taxon>Eukaryota</taxon>
        <taxon>Fungi</taxon>
        <taxon>Dikarya</taxon>
        <taxon>Basidiomycota</taxon>
        <taxon>Agaricomycotina</taxon>
        <taxon>Agaricomycetes</taxon>
        <taxon>Agaricomycetidae</taxon>
        <taxon>Agaricales</taxon>
        <taxon>Agaricineae</taxon>
        <taxon>Psathyrellaceae</taxon>
        <taxon>Ephemerocybe</taxon>
    </lineage>
</organism>
<evidence type="ECO:0000256" key="1">
    <source>
        <dbReference type="SAM" id="Phobius"/>
    </source>
</evidence>
<feature type="transmembrane region" description="Helical" evidence="1">
    <location>
        <begin position="94"/>
        <end position="117"/>
    </location>
</feature>
<dbReference type="InterPro" id="IPR045340">
    <property type="entry name" value="DUF6533"/>
</dbReference>
<dbReference type="OrthoDB" id="2638860at2759"/>
<evidence type="ECO:0000313" key="3">
    <source>
        <dbReference type="EMBL" id="KAF6761763.1"/>
    </source>
</evidence>
<keyword evidence="1" id="KW-0472">Membrane</keyword>
<keyword evidence="1" id="KW-0812">Transmembrane</keyword>
<feature type="transmembrane region" description="Helical" evidence="1">
    <location>
        <begin position="222"/>
        <end position="243"/>
    </location>
</feature>
<reference evidence="3 4" key="1">
    <citation type="submission" date="2020-07" db="EMBL/GenBank/DDBJ databases">
        <title>Comparative genomics of pyrophilous fungi reveals a link between fire events and developmental genes.</title>
        <authorList>
            <consortium name="DOE Joint Genome Institute"/>
            <person name="Steindorff A.S."/>
            <person name="Carver A."/>
            <person name="Calhoun S."/>
            <person name="Stillman K."/>
            <person name="Liu H."/>
            <person name="Lipzen A."/>
            <person name="Pangilinan J."/>
            <person name="Labutti K."/>
            <person name="Bruns T.D."/>
            <person name="Grigoriev I.V."/>
        </authorList>
    </citation>
    <scope>NUCLEOTIDE SEQUENCE [LARGE SCALE GENOMIC DNA]</scope>
    <source>
        <strain evidence="3 4">CBS 144469</strain>
    </source>
</reference>
<dbReference type="AlphaFoldDB" id="A0A8H6MAA1"/>
<accession>A0A8H6MAA1</accession>
<evidence type="ECO:0000259" key="2">
    <source>
        <dbReference type="Pfam" id="PF20151"/>
    </source>
</evidence>
<comment type="caution">
    <text evidence="3">The sequence shown here is derived from an EMBL/GenBank/DDBJ whole genome shotgun (WGS) entry which is preliminary data.</text>
</comment>
<dbReference type="EMBL" id="JACGCI010000009">
    <property type="protein sequence ID" value="KAF6761763.1"/>
    <property type="molecule type" value="Genomic_DNA"/>
</dbReference>
<name>A0A8H6MAA1_9AGAR</name>
<feature type="domain" description="DUF6533" evidence="2">
    <location>
        <begin position="28"/>
        <end position="73"/>
    </location>
</feature>